<dbReference type="RefSeq" id="WP_058482046.1">
    <property type="nucleotide sequence ID" value="NZ_CAAAII010000002.1"/>
</dbReference>
<organism evidence="2 3">
    <name type="scientific">Legionella spiritensis</name>
    <dbReference type="NCBI Taxonomy" id="452"/>
    <lineage>
        <taxon>Bacteria</taxon>
        <taxon>Pseudomonadati</taxon>
        <taxon>Pseudomonadota</taxon>
        <taxon>Gammaproteobacteria</taxon>
        <taxon>Legionellales</taxon>
        <taxon>Legionellaceae</taxon>
        <taxon>Legionella</taxon>
    </lineage>
</organism>
<reference evidence="2 3" key="1">
    <citation type="submission" date="2015-11" db="EMBL/GenBank/DDBJ databases">
        <title>Genomic analysis of 38 Legionella species identifies large and diverse effector repertoires.</title>
        <authorList>
            <person name="Burstein D."/>
            <person name="Amaro F."/>
            <person name="Zusman T."/>
            <person name="Lifshitz Z."/>
            <person name="Cohen O."/>
            <person name="Gilbert J.A."/>
            <person name="Pupko T."/>
            <person name="Shuman H.A."/>
            <person name="Segal G."/>
        </authorList>
    </citation>
    <scope>NUCLEOTIDE SEQUENCE [LARGE SCALE GENOMIC DNA]</scope>
    <source>
        <strain evidence="2 3">Mt.St.Helens-9</strain>
    </source>
</reference>
<dbReference type="PATRIC" id="fig|452.5.peg.120"/>
<feature type="transmembrane region" description="Helical" evidence="1">
    <location>
        <begin position="611"/>
        <end position="632"/>
    </location>
</feature>
<protein>
    <submittedName>
        <fullName evidence="2">Uncharacterized protein</fullName>
    </submittedName>
</protein>
<dbReference type="AlphaFoldDB" id="A0A0W0ZB81"/>
<gene>
    <name evidence="2" type="ORF">Lspi_0107</name>
</gene>
<keyword evidence="1" id="KW-0472">Membrane</keyword>
<evidence type="ECO:0000313" key="3">
    <source>
        <dbReference type="Proteomes" id="UP000054877"/>
    </source>
</evidence>
<dbReference type="OrthoDB" id="5649692at2"/>
<accession>A0A0W0ZB81</accession>
<name>A0A0W0ZB81_LEGSP</name>
<evidence type="ECO:0000313" key="2">
    <source>
        <dbReference type="EMBL" id="KTD66344.1"/>
    </source>
</evidence>
<comment type="caution">
    <text evidence="2">The sequence shown here is derived from an EMBL/GenBank/DDBJ whole genome shotgun (WGS) entry which is preliminary data.</text>
</comment>
<dbReference type="Proteomes" id="UP000054877">
    <property type="component" value="Unassembled WGS sequence"/>
</dbReference>
<proteinExistence type="predicted"/>
<keyword evidence="1" id="KW-0812">Transmembrane</keyword>
<keyword evidence="3" id="KW-1185">Reference proteome</keyword>
<keyword evidence="1" id="KW-1133">Transmembrane helix</keyword>
<evidence type="ECO:0000256" key="1">
    <source>
        <dbReference type="SAM" id="Phobius"/>
    </source>
</evidence>
<sequence length="734" mass="84439">MREGYHRVKYRPMPNHARFGLSSRLFHNEACYTVKELALRSLILSTRAASGMAQELLQTDNRWFDDDETAFINVNEGSWIWNSELKPRFELGRDDFHIGLQTKRKVVWTQLYTMTRTFGDYLLKRNSLLSDAYLNQPMNYFLLDIVHILNRLAVISDGHYVNEQLRLLRKYIRTVEIHIPADVGSDRLFLADCRRTIESDVQTEIENKLQSRQLKDNFERLQQQLTRLAELRHTGLHFALTANSVNPHPYWEHFDSRPELRDNPHKEFPTLAAKRCAKPLTDALAETLTTHESTMRPDILELDETILEDCADFKFIDNLPKDLRKAYSESLVNLQEISRFQRIIEQVLLLFDQGGEVFTFIQFREQMQMLLQSIEQFVHYSQASIVEVMEGNTRAYHQYLQEKQDLRWWEPWLSNKAEKIDVFISNQDNLARYQVSPGDLQEASNELLQTISDLDSHLSQHTGQTGQQAMLTSLQASVQQLMSAMDAWVGHQYLLRGLSPPAKSDVFLPREEDIGEKIDVQKPIPVESGMRGFNPEKPEMLHPELCTSSAARISPPITFWSPPPSPFKSIPSPCDVMLSGSSSTGCEYPQIGNSDNARNITLTPAPNHFNAGMTLGILILLPLGLLILKLLYDAWTTQAAARTEHEPQGDPETFDKLVRNIEDLLAEAWHLTDNKDTDLGQSLQDFQNDLLELKMAAINRKSNNILKAQELFNDIDYFIKDIQEDQYTFTTQAP</sequence>
<dbReference type="EMBL" id="LNYX01000001">
    <property type="protein sequence ID" value="KTD66344.1"/>
    <property type="molecule type" value="Genomic_DNA"/>
</dbReference>